<dbReference type="OrthoDB" id="3045645at2759"/>
<reference evidence="1" key="1">
    <citation type="journal article" date="2019" name="Environ. Microbiol.">
        <title>Fungal ecological strategies reflected in gene transcription - a case study of two litter decomposers.</title>
        <authorList>
            <person name="Barbi F."/>
            <person name="Kohler A."/>
            <person name="Barry K."/>
            <person name="Baskaran P."/>
            <person name="Daum C."/>
            <person name="Fauchery L."/>
            <person name="Ihrmark K."/>
            <person name="Kuo A."/>
            <person name="LaButti K."/>
            <person name="Lipzen A."/>
            <person name="Morin E."/>
            <person name="Grigoriev I.V."/>
            <person name="Henrissat B."/>
            <person name="Lindahl B."/>
            <person name="Martin F."/>
        </authorList>
    </citation>
    <scope>NUCLEOTIDE SEQUENCE</scope>
    <source>
        <strain evidence="1">JB14</strain>
    </source>
</reference>
<evidence type="ECO:0008006" key="3">
    <source>
        <dbReference type="Google" id="ProtNLM"/>
    </source>
</evidence>
<evidence type="ECO:0000313" key="1">
    <source>
        <dbReference type="EMBL" id="KAE9396257.1"/>
    </source>
</evidence>
<organism evidence="1 2">
    <name type="scientific">Gymnopus androsaceus JB14</name>
    <dbReference type="NCBI Taxonomy" id="1447944"/>
    <lineage>
        <taxon>Eukaryota</taxon>
        <taxon>Fungi</taxon>
        <taxon>Dikarya</taxon>
        <taxon>Basidiomycota</taxon>
        <taxon>Agaricomycotina</taxon>
        <taxon>Agaricomycetes</taxon>
        <taxon>Agaricomycetidae</taxon>
        <taxon>Agaricales</taxon>
        <taxon>Marasmiineae</taxon>
        <taxon>Omphalotaceae</taxon>
        <taxon>Gymnopus</taxon>
    </lineage>
</organism>
<accession>A0A6A4HGB2</accession>
<protein>
    <recommendedName>
        <fullName evidence="3">CCHC-type domain-containing protein</fullName>
    </recommendedName>
</protein>
<dbReference type="Proteomes" id="UP000799118">
    <property type="component" value="Unassembled WGS sequence"/>
</dbReference>
<dbReference type="AlphaFoldDB" id="A0A6A4HGB2"/>
<gene>
    <name evidence="1" type="ORF">BT96DRAFT_996867</name>
</gene>
<sequence length="127" mass="13718">MASARDPNAMGVDATTTTRKFSNDFNRMMRGQCYGCGSKEHRKAEGHHEQDICSHCGLTGHVAAVCCRKFLGIQVQKPLCAAATTTTLESTPTMSVAATLDLTSVLQQLTANQQTLAAQIAELRQNF</sequence>
<proteinExistence type="predicted"/>
<dbReference type="EMBL" id="ML769516">
    <property type="protein sequence ID" value="KAE9396257.1"/>
    <property type="molecule type" value="Genomic_DNA"/>
</dbReference>
<name>A0A6A4HGB2_9AGAR</name>
<evidence type="ECO:0000313" key="2">
    <source>
        <dbReference type="Proteomes" id="UP000799118"/>
    </source>
</evidence>
<keyword evidence="2" id="KW-1185">Reference proteome</keyword>